<dbReference type="RefSeq" id="WP_277442019.1">
    <property type="nucleotide sequence ID" value="NZ_JAKOAV010000001.1"/>
</dbReference>
<dbReference type="GO" id="GO:0016747">
    <property type="term" value="F:acyltransferase activity, transferring groups other than amino-acyl groups"/>
    <property type="evidence" value="ECO:0007669"/>
    <property type="project" value="InterPro"/>
</dbReference>
<dbReference type="PANTHER" id="PTHR42870:SF6">
    <property type="entry name" value="ACETYL-COA C-ACYLTRANSFERASE"/>
    <property type="match status" value="1"/>
</dbReference>
<dbReference type="AlphaFoldDB" id="A0A9X4GXK5"/>
<keyword evidence="2" id="KW-0813">Transport</keyword>
<dbReference type="GO" id="GO:0008289">
    <property type="term" value="F:lipid binding"/>
    <property type="evidence" value="ECO:0007669"/>
    <property type="project" value="UniProtKB-KW"/>
</dbReference>
<keyword evidence="4" id="KW-0445">Lipid transport</keyword>
<organism evidence="9 10">
    <name type="scientific">Pelotomaculum isophthalicicum JI</name>
    <dbReference type="NCBI Taxonomy" id="947010"/>
    <lineage>
        <taxon>Bacteria</taxon>
        <taxon>Bacillati</taxon>
        <taxon>Bacillota</taxon>
        <taxon>Clostridia</taxon>
        <taxon>Eubacteriales</taxon>
        <taxon>Desulfotomaculaceae</taxon>
        <taxon>Pelotomaculum</taxon>
    </lineage>
</organism>
<dbReference type="EC" id="2.3.1.176" evidence="1"/>
<dbReference type="PROSITE" id="PS00737">
    <property type="entry name" value="THIOLASE_2"/>
    <property type="match status" value="1"/>
</dbReference>
<dbReference type="SUPFAM" id="SSF53901">
    <property type="entry name" value="Thiolase-like"/>
    <property type="match status" value="1"/>
</dbReference>
<sequence length="384" mass="40691">MPKDVAVIGVGQSAFVRGYQGSIRELAFEAFREAMQDAAITVKDVGASVVCSAPEYDKQRTPSGLIAEYLGLNPQPTFIVENVCSSSTSGIRVAYGLIKSGLHDVVVVLGFQKMSEITSADSQERMGRGADIMFESPFGTLMPAYYAMHARGHFAKYGTTEEDLALIRVKAASYGVLNEKAVYRKAVTLEQAMEAGPVCSPLKVFDCCANADGASCVIMASADKAKEICKEPVYILGLGAATAPMNVTGRTTFAGLDCARLAAKEAYEMAGVGPQDIDVAEVHDCFTIAEMMAYEMLGFAEPGKGPELIRNRETYKEGKIPVNVDGGLLSKGHPIGATGGSQVRTIVLQLRNKAGAIQVPGAEIGLVHNIGGVGIYGNVIIFGR</sequence>
<dbReference type="EMBL" id="JAKOAV010000001">
    <property type="protein sequence ID" value="MDF9406875.1"/>
    <property type="molecule type" value="Genomic_DNA"/>
</dbReference>
<dbReference type="InterPro" id="IPR020616">
    <property type="entry name" value="Thiolase_N"/>
</dbReference>
<feature type="domain" description="Thiolase C-terminal" evidence="8">
    <location>
        <begin position="240"/>
        <end position="384"/>
    </location>
</feature>
<dbReference type="Pfam" id="PF00108">
    <property type="entry name" value="Thiolase_N"/>
    <property type="match status" value="1"/>
</dbReference>
<evidence type="ECO:0000256" key="3">
    <source>
        <dbReference type="ARBA" id="ARBA00022679"/>
    </source>
</evidence>
<keyword evidence="5" id="KW-0446">Lipid-binding</keyword>
<dbReference type="InterPro" id="IPR055140">
    <property type="entry name" value="Thiolase_C_2"/>
</dbReference>
<evidence type="ECO:0000313" key="10">
    <source>
        <dbReference type="Proteomes" id="UP001154312"/>
    </source>
</evidence>
<evidence type="ECO:0000256" key="4">
    <source>
        <dbReference type="ARBA" id="ARBA00023055"/>
    </source>
</evidence>
<evidence type="ECO:0000256" key="2">
    <source>
        <dbReference type="ARBA" id="ARBA00022448"/>
    </source>
</evidence>
<accession>A0A9X4GXK5</accession>
<dbReference type="InterPro" id="IPR002155">
    <property type="entry name" value="Thiolase"/>
</dbReference>
<dbReference type="Pfam" id="PF22691">
    <property type="entry name" value="Thiolase_C_1"/>
    <property type="match status" value="1"/>
</dbReference>
<protein>
    <recommendedName>
        <fullName evidence="1">propanoyl-CoA C-acyltransferase</fullName>
        <ecNumber evidence="1">2.3.1.176</ecNumber>
    </recommendedName>
    <alternativeName>
        <fullName evidence="6">Propanoyl-CoA C-acyltransferase</fullName>
    </alternativeName>
</protein>
<dbReference type="PIRSF" id="PIRSF000429">
    <property type="entry name" value="Ac-CoA_Ac_transf"/>
    <property type="match status" value="1"/>
</dbReference>
<dbReference type="InterPro" id="IPR016039">
    <property type="entry name" value="Thiolase-like"/>
</dbReference>
<name>A0A9X4GXK5_9FIRM</name>
<evidence type="ECO:0000256" key="5">
    <source>
        <dbReference type="ARBA" id="ARBA00023121"/>
    </source>
</evidence>
<proteinExistence type="predicted"/>
<dbReference type="CDD" id="cd00829">
    <property type="entry name" value="SCP-x_thiolase"/>
    <property type="match status" value="1"/>
</dbReference>
<evidence type="ECO:0000256" key="6">
    <source>
        <dbReference type="ARBA" id="ARBA00032316"/>
    </source>
</evidence>
<dbReference type="PANTHER" id="PTHR42870">
    <property type="entry name" value="ACETYL-COA C-ACETYLTRANSFERASE"/>
    <property type="match status" value="1"/>
</dbReference>
<comment type="caution">
    <text evidence="9">The sequence shown here is derived from an EMBL/GenBank/DDBJ whole genome shotgun (WGS) entry which is preliminary data.</text>
</comment>
<feature type="domain" description="Thiolase N-terminal" evidence="7">
    <location>
        <begin position="21"/>
        <end position="162"/>
    </location>
</feature>
<evidence type="ECO:0000259" key="8">
    <source>
        <dbReference type="Pfam" id="PF22691"/>
    </source>
</evidence>
<evidence type="ECO:0000313" key="9">
    <source>
        <dbReference type="EMBL" id="MDF9406875.1"/>
    </source>
</evidence>
<gene>
    <name evidence="9" type="ORF">L7E55_00625</name>
</gene>
<dbReference type="Proteomes" id="UP001154312">
    <property type="component" value="Unassembled WGS sequence"/>
</dbReference>
<evidence type="ECO:0000259" key="7">
    <source>
        <dbReference type="Pfam" id="PF00108"/>
    </source>
</evidence>
<dbReference type="Gene3D" id="3.40.47.10">
    <property type="match status" value="1"/>
</dbReference>
<reference evidence="9" key="1">
    <citation type="submission" date="2022-02" db="EMBL/GenBank/DDBJ databases">
        <authorList>
            <person name="Leng L."/>
        </authorList>
    </citation>
    <scope>NUCLEOTIDE SEQUENCE</scope>
    <source>
        <strain evidence="9">JI</strain>
    </source>
</reference>
<dbReference type="GO" id="GO:0006869">
    <property type="term" value="P:lipid transport"/>
    <property type="evidence" value="ECO:0007669"/>
    <property type="project" value="UniProtKB-KW"/>
</dbReference>
<dbReference type="InterPro" id="IPR020613">
    <property type="entry name" value="Thiolase_CS"/>
</dbReference>
<keyword evidence="10" id="KW-1185">Reference proteome</keyword>
<evidence type="ECO:0000256" key="1">
    <source>
        <dbReference type="ARBA" id="ARBA00012352"/>
    </source>
</evidence>
<keyword evidence="3" id="KW-0808">Transferase</keyword>